<dbReference type="EMBL" id="JBJKBG010000004">
    <property type="protein sequence ID" value="KAL3741777.1"/>
    <property type="molecule type" value="Genomic_DNA"/>
</dbReference>
<feature type="transmembrane region" description="Helical" evidence="1">
    <location>
        <begin position="415"/>
        <end position="437"/>
    </location>
</feature>
<gene>
    <name evidence="2" type="ORF">ACJRO7_017275</name>
</gene>
<dbReference type="AlphaFoldDB" id="A0ABD3KQX7"/>
<sequence>MSLLHSLSHSSSLFSLHHRHRHRHRRRSTARLDRLLLPPSAAAASCRGGHPRALPSSEQEFLESIADSDERLLPCVRTYENDAARLGLVGAVDFGQALTAAAADGGEAAREHVESGARAMVVETVYPGGADGRSTVSTRLFLPARKVKEKARKLKITKDMLGSPTSSNILAMTFRQVVVQQLWNFQLVLFHPGAERNMEDLESPREVPVSFALSSSDEQVISMLAEVVCTSALQSTEQLVLDNAHGEIFSAVSQWFRKPRRFSSKDSSVILWKLFENEMVENATILLEQFSASKGKIRLRKPGSKFFGWTRAMQSKLEKIGGPDFCAWLSEYVPAYRLQVDTQKLQDLKLDGWRQLDESMQEVLLTQSQMAGLADILDLFYEDVYTLPTKELSCDMVVNPTVLSNEKWSSSLLKMLSLAFVGVIFAVALKASGHGFLPQFAKDKRYLDVHETPPSEIDSLHDEPSDQAKV</sequence>
<organism evidence="2 3">
    <name type="scientific">Eucalyptus globulus</name>
    <name type="common">Tasmanian blue gum</name>
    <dbReference type="NCBI Taxonomy" id="34317"/>
    <lineage>
        <taxon>Eukaryota</taxon>
        <taxon>Viridiplantae</taxon>
        <taxon>Streptophyta</taxon>
        <taxon>Embryophyta</taxon>
        <taxon>Tracheophyta</taxon>
        <taxon>Spermatophyta</taxon>
        <taxon>Magnoliopsida</taxon>
        <taxon>eudicotyledons</taxon>
        <taxon>Gunneridae</taxon>
        <taxon>Pentapetalae</taxon>
        <taxon>rosids</taxon>
        <taxon>malvids</taxon>
        <taxon>Myrtales</taxon>
        <taxon>Myrtaceae</taxon>
        <taxon>Myrtoideae</taxon>
        <taxon>Eucalypteae</taxon>
        <taxon>Eucalyptus</taxon>
    </lineage>
</organism>
<keyword evidence="3" id="KW-1185">Reference proteome</keyword>
<dbReference type="Proteomes" id="UP001634007">
    <property type="component" value="Unassembled WGS sequence"/>
</dbReference>
<dbReference type="PANTHER" id="PTHR35694:SF1">
    <property type="entry name" value="DENEDDYLASE"/>
    <property type="match status" value="1"/>
</dbReference>
<keyword evidence="1" id="KW-0812">Transmembrane</keyword>
<reference evidence="2 3" key="1">
    <citation type="submission" date="2024-11" db="EMBL/GenBank/DDBJ databases">
        <title>Chromosome-level genome assembly of Eucalyptus globulus Labill. provides insights into its genome evolution.</title>
        <authorList>
            <person name="Li X."/>
        </authorList>
    </citation>
    <scope>NUCLEOTIDE SEQUENCE [LARGE SCALE GENOMIC DNA]</scope>
    <source>
        <strain evidence="2">CL2024</strain>
        <tissue evidence="2">Fresh tender leaves</tissue>
    </source>
</reference>
<proteinExistence type="predicted"/>
<keyword evidence="1" id="KW-0472">Membrane</keyword>
<accession>A0ABD3KQX7</accession>
<evidence type="ECO:0000256" key="1">
    <source>
        <dbReference type="SAM" id="Phobius"/>
    </source>
</evidence>
<evidence type="ECO:0000313" key="3">
    <source>
        <dbReference type="Proteomes" id="UP001634007"/>
    </source>
</evidence>
<keyword evidence="1" id="KW-1133">Transmembrane helix</keyword>
<comment type="caution">
    <text evidence="2">The sequence shown here is derived from an EMBL/GenBank/DDBJ whole genome shotgun (WGS) entry which is preliminary data.</text>
</comment>
<name>A0ABD3KQX7_EUCGL</name>
<dbReference type="PANTHER" id="PTHR35694">
    <property type="entry name" value="DENEDDYLASE"/>
    <property type="match status" value="1"/>
</dbReference>
<evidence type="ECO:0000313" key="2">
    <source>
        <dbReference type="EMBL" id="KAL3741777.1"/>
    </source>
</evidence>
<protein>
    <submittedName>
        <fullName evidence="2">Uncharacterized protein</fullName>
    </submittedName>
</protein>